<keyword evidence="8" id="KW-0511">Multifunctional enzyme</keyword>
<dbReference type="EMBL" id="SMMG02000009">
    <property type="protein sequence ID" value="KAA3461873.1"/>
    <property type="molecule type" value="Genomic_DNA"/>
</dbReference>
<keyword evidence="5" id="KW-0064">Aspartyl protease</keyword>
<evidence type="ECO:0000259" key="11">
    <source>
        <dbReference type="PROSITE" id="PS50158"/>
    </source>
</evidence>
<dbReference type="GO" id="GO:0004519">
    <property type="term" value="F:endonuclease activity"/>
    <property type="evidence" value="ECO:0007669"/>
    <property type="project" value="UniProtKB-KW"/>
</dbReference>
<keyword evidence="9" id="KW-0862">Zinc</keyword>
<dbReference type="InterPro" id="IPR056924">
    <property type="entry name" value="SH3_Tf2-1"/>
</dbReference>
<dbReference type="SUPFAM" id="SSF53098">
    <property type="entry name" value="Ribonuclease H-like"/>
    <property type="match status" value="1"/>
</dbReference>
<dbReference type="PROSITE" id="PS50158">
    <property type="entry name" value="ZF_CCHC"/>
    <property type="match status" value="1"/>
</dbReference>
<dbReference type="InterPro" id="IPR012337">
    <property type="entry name" value="RNaseH-like_sf"/>
</dbReference>
<sequence>MNAWYTEFVPVNPNTQPPPPLPIPQPTSVAPQVVEVAKELTKEKRKVEIESRDSRKRQLGKSFQSSSKKSKEFTNRLAPSTGFSNRSKGKQYSGSKAQTTLIASVGNARPSRPKCPQCGRHHPDECRANDRACFKCGSPDHFIRDCPEMGEKEKSQSARSGSTAKERSRRNSGNGMSSKNSPREQTARPEARVPTRTYAIHASEETSSPDVITGTFSLYDSHVVALIDPGSTRSYVCMKLVSSMNMPVESTEFVIRVSNPLGKCVLVDKVCKDCSLMIKGNYFSANLMPLPFDEFDVILGMDWLTTHDVIMAPTELKDLKAQLQELMDKGFTRPTIKNKYPLPRIDDLFDQSKGSIVFSKIDLRSEYYQLRVKDSDVPKTVFRTRYGHYEFLVMPFGLTNAHAVFMDLMNRIFRPYLDKFVVVFIDDILIYSRDENEHVEHLRTVLQILRDNQLYAKFSKSEFWLKEVRFLGHIVSGDGIRVDPNKISAIVDWKPPRNVSEVRSFLGLATYYRRFVKGFSMIATPMTRLLQKDVKFEGTEKYQQSFEKLKALLTEAPVLVQPESGKEFVVYSDAFLNGLGCVLMQEGKRHHLYGEKCWIFTDHKSLKYLMTQKELNLRQRRWLELIKDYELVIDYHPGKANVVVDALSWKSLFTLRHMNTWMALLDDGSILAELRVRPMFLQEIYEAQKGDNELQAKRVQSELGVESYIQINSEVCLMFRDRFCVPRDDDLIRKFYTKRIMDVYLYIQAVQRLKAEHQVPSALLQPIMVPEWKWDRITMDFVTSLPLTRKKKDVVWVVVDRLTKSAHFISVRIDYSLIKLANLYILEIVILHGAPFSIILDRDLRFTSRFWKKLQEALGTKLSFSTAFHSQTDRQSERIIQILEDMLRCCVLEFQGNWEKYLPLAKFAYNNNFQSRLKMEPYEALYGQTEEKVKVIRDCLKAASDRKKSYADLKRKEIEFQVGDKVFLKVSPWKKVLKFGQKGKLSPCFIGLYEITERIGPVAYRLALPSELEEIHDVFHVSMLCRCRSDPLHVIVLTEVEIQLDMTYGEKSVKIFAQEVK</sequence>
<feature type="compositionally biased region" description="Low complexity" evidence="10">
    <location>
        <begin position="171"/>
        <end position="180"/>
    </location>
</feature>
<dbReference type="Gene3D" id="3.30.70.270">
    <property type="match status" value="2"/>
</dbReference>
<dbReference type="InterPro" id="IPR036875">
    <property type="entry name" value="Znf_CCHC_sf"/>
</dbReference>
<feature type="compositionally biased region" description="Polar residues" evidence="10">
    <location>
        <begin position="77"/>
        <end position="102"/>
    </location>
</feature>
<dbReference type="CDD" id="cd09274">
    <property type="entry name" value="RNase_HI_RT_Ty3"/>
    <property type="match status" value="1"/>
</dbReference>
<dbReference type="InterPro" id="IPR036397">
    <property type="entry name" value="RNaseH_sf"/>
</dbReference>
<evidence type="ECO:0000256" key="9">
    <source>
        <dbReference type="PROSITE-ProRule" id="PRU00047"/>
    </source>
</evidence>
<dbReference type="GO" id="GO:0008270">
    <property type="term" value="F:zinc ion binding"/>
    <property type="evidence" value="ECO:0007669"/>
    <property type="project" value="UniProtKB-KW"/>
</dbReference>
<evidence type="ECO:0000256" key="1">
    <source>
        <dbReference type="ARBA" id="ARBA00022670"/>
    </source>
</evidence>
<comment type="caution">
    <text evidence="13">The sequence shown here is derived from an EMBL/GenBank/DDBJ whole genome shotgun (WGS) entry which is preliminary data.</text>
</comment>
<dbReference type="GO" id="GO:0004190">
    <property type="term" value="F:aspartic-type endopeptidase activity"/>
    <property type="evidence" value="ECO:0007669"/>
    <property type="project" value="UniProtKB-KW"/>
</dbReference>
<keyword evidence="3" id="KW-0548">Nucleotidyltransferase</keyword>
<accession>A0A5B6UWL7</accession>
<feature type="domain" description="Integrase catalytic" evidence="12">
    <location>
        <begin position="762"/>
        <end position="929"/>
    </location>
</feature>
<dbReference type="PANTHER" id="PTHR37984:SF5">
    <property type="entry name" value="PROTEIN NYNRIN-LIKE"/>
    <property type="match status" value="1"/>
</dbReference>
<reference evidence="14" key="1">
    <citation type="journal article" date="2019" name="Plant Biotechnol. J.">
        <title>Genome sequencing of the Australian wild diploid species Gossypium australe highlights disease resistance and delayed gland morphogenesis.</title>
        <authorList>
            <person name="Cai Y."/>
            <person name="Cai X."/>
            <person name="Wang Q."/>
            <person name="Wang P."/>
            <person name="Zhang Y."/>
            <person name="Cai C."/>
            <person name="Xu Y."/>
            <person name="Wang K."/>
            <person name="Zhou Z."/>
            <person name="Wang C."/>
            <person name="Geng S."/>
            <person name="Li B."/>
            <person name="Dong Q."/>
            <person name="Hou Y."/>
            <person name="Wang H."/>
            <person name="Ai P."/>
            <person name="Liu Z."/>
            <person name="Yi F."/>
            <person name="Sun M."/>
            <person name="An G."/>
            <person name="Cheng J."/>
            <person name="Zhang Y."/>
            <person name="Shi Q."/>
            <person name="Xie Y."/>
            <person name="Shi X."/>
            <person name="Chang Y."/>
            <person name="Huang F."/>
            <person name="Chen Y."/>
            <person name="Hong S."/>
            <person name="Mi L."/>
            <person name="Sun Q."/>
            <person name="Zhang L."/>
            <person name="Zhou B."/>
            <person name="Peng R."/>
            <person name="Zhang X."/>
            <person name="Liu F."/>
        </authorList>
    </citation>
    <scope>NUCLEOTIDE SEQUENCE [LARGE SCALE GENOMIC DNA]</scope>
    <source>
        <strain evidence="14">cv. PA1801</strain>
    </source>
</reference>
<proteinExistence type="predicted"/>
<dbReference type="Gene3D" id="3.10.10.10">
    <property type="entry name" value="HIV Type 1 Reverse Transcriptase, subunit A, domain 1"/>
    <property type="match status" value="1"/>
</dbReference>
<evidence type="ECO:0000256" key="8">
    <source>
        <dbReference type="ARBA" id="ARBA00023268"/>
    </source>
</evidence>
<feature type="region of interest" description="Disordered" evidence="10">
    <location>
        <begin position="1"/>
        <end position="28"/>
    </location>
</feature>
<dbReference type="Pfam" id="PF00098">
    <property type="entry name" value="zf-CCHC"/>
    <property type="match status" value="1"/>
</dbReference>
<dbReference type="SMART" id="SM00343">
    <property type="entry name" value="ZnF_C2HC"/>
    <property type="match status" value="1"/>
</dbReference>
<feature type="domain" description="CCHC-type" evidence="11">
    <location>
        <begin position="133"/>
        <end position="148"/>
    </location>
</feature>
<dbReference type="InterPro" id="IPR050951">
    <property type="entry name" value="Retrovirus_Pol_polyprotein"/>
</dbReference>
<dbReference type="Pfam" id="PF17919">
    <property type="entry name" value="RT_RNaseH_2"/>
    <property type="match status" value="1"/>
</dbReference>
<dbReference type="OrthoDB" id="1751327at2759"/>
<evidence type="ECO:0000256" key="4">
    <source>
        <dbReference type="ARBA" id="ARBA00022722"/>
    </source>
</evidence>
<keyword evidence="4" id="KW-0540">Nuclease</keyword>
<dbReference type="InterPro" id="IPR001584">
    <property type="entry name" value="Integrase_cat-core"/>
</dbReference>
<dbReference type="SUPFAM" id="SSF56672">
    <property type="entry name" value="DNA/RNA polymerases"/>
    <property type="match status" value="1"/>
</dbReference>
<dbReference type="Pfam" id="PF00078">
    <property type="entry name" value="RVT_1"/>
    <property type="match status" value="1"/>
</dbReference>
<dbReference type="InterPro" id="IPR021109">
    <property type="entry name" value="Peptidase_aspartic_dom_sf"/>
</dbReference>
<dbReference type="InterPro" id="IPR041577">
    <property type="entry name" value="RT_RNaseH_2"/>
</dbReference>
<dbReference type="CDD" id="cd01647">
    <property type="entry name" value="RT_LTR"/>
    <property type="match status" value="1"/>
</dbReference>
<dbReference type="AlphaFoldDB" id="A0A5B6UWL7"/>
<dbReference type="Pfam" id="PF08284">
    <property type="entry name" value="RVP_2"/>
    <property type="match status" value="1"/>
</dbReference>
<protein>
    <submittedName>
        <fullName evidence="13">Transposon Ty3-G Gag-Pol polyprotein</fullName>
    </submittedName>
</protein>
<dbReference type="GO" id="GO:0016779">
    <property type="term" value="F:nucleotidyltransferase activity"/>
    <property type="evidence" value="ECO:0007669"/>
    <property type="project" value="UniProtKB-KW"/>
</dbReference>
<keyword evidence="9" id="KW-0863">Zinc-finger</keyword>
<dbReference type="Gene3D" id="3.30.420.10">
    <property type="entry name" value="Ribonuclease H-like superfamily/Ribonuclease H"/>
    <property type="match status" value="1"/>
</dbReference>
<evidence type="ECO:0000313" key="14">
    <source>
        <dbReference type="Proteomes" id="UP000325315"/>
    </source>
</evidence>
<keyword evidence="14" id="KW-1185">Reference proteome</keyword>
<dbReference type="GO" id="GO:0003677">
    <property type="term" value="F:DNA binding"/>
    <property type="evidence" value="ECO:0007669"/>
    <property type="project" value="UniProtKB-KW"/>
</dbReference>
<evidence type="ECO:0000259" key="12">
    <source>
        <dbReference type="PROSITE" id="PS50994"/>
    </source>
</evidence>
<dbReference type="Proteomes" id="UP000325315">
    <property type="component" value="Unassembled WGS sequence"/>
</dbReference>
<dbReference type="InterPro" id="IPR043128">
    <property type="entry name" value="Rev_trsase/Diguanyl_cyclase"/>
</dbReference>
<feature type="region of interest" description="Disordered" evidence="10">
    <location>
        <begin position="40"/>
        <end position="120"/>
    </location>
</feature>
<dbReference type="InterPro" id="IPR000477">
    <property type="entry name" value="RT_dom"/>
</dbReference>
<evidence type="ECO:0000256" key="7">
    <source>
        <dbReference type="ARBA" id="ARBA00023125"/>
    </source>
</evidence>
<feature type="compositionally biased region" description="Pro residues" evidence="10">
    <location>
        <begin position="15"/>
        <end position="25"/>
    </location>
</feature>
<dbReference type="Gene3D" id="2.40.70.10">
    <property type="entry name" value="Acid Proteases"/>
    <property type="match status" value="1"/>
</dbReference>
<dbReference type="InterPro" id="IPR001878">
    <property type="entry name" value="Znf_CCHC"/>
</dbReference>
<gene>
    <name evidence="13" type="ORF">EPI10_028409</name>
</gene>
<feature type="region of interest" description="Disordered" evidence="10">
    <location>
        <begin position="148"/>
        <end position="193"/>
    </location>
</feature>
<evidence type="ECO:0000256" key="2">
    <source>
        <dbReference type="ARBA" id="ARBA00022679"/>
    </source>
</evidence>
<dbReference type="PANTHER" id="PTHR37984">
    <property type="entry name" value="PROTEIN CBG26694"/>
    <property type="match status" value="1"/>
</dbReference>
<dbReference type="CDD" id="cd00303">
    <property type="entry name" value="retropepsin_like"/>
    <property type="match status" value="1"/>
</dbReference>
<dbReference type="FunFam" id="3.30.70.270:FF:000020">
    <property type="entry name" value="Transposon Tf2-6 polyprotein-like Protein"/>
    <property type="match status" value="1"/>
</dbReference>
<feature type="compositionally biased region" description="Basic and acidic residues" evidence="10">
    <location>
        <begin position="181"/>
        <end position="193"/>
    </location>
</feature>
<keyword evidence="1" id="KW-0645">Protease</keyword>
<dbReference type="SUPFAM" id="SSF50630">
    <property type="entry name" value="Acid proteases"/>
    <property type="match status" value="1"/>
</dbReference>
<evidence type="ECO:0000256" key="3">
    <source>
        <dbReference type="ARBA" id="ARBA00022695"/>
    </source>
</evidence>
<dbReference type="InterPro" id="IPR043502">
    <property type="entry name" value="DNA/RNA_pol_sf"/>
</dbReference>
<dbReference type="GO" id="GO:0006508">
    <property type="term" value="P:proteolysis"/>
    <property type="evidence" value="ECO:0007669"/>
    <property type="project" value="UniProtKB-KW"/>
</dbReference>
<evidence type="ECO:0000313" key="13">
    <source>
        <dbReference type="EMBL" id="KAA3461873.1"/>
    </source>
</evidence>
<evidence type="ECO:0000256" key="10">
    <source>
        <dbReference type="SAM" id="MobiDB-lite"/>
    </source>
</evidence>
<feature type="compositionally biased region" description="Basic and acidic residues" evidence="10">
    <location>
        <begin position="40"/>
        <end position="53"/>
    </location>
</feature>
<keyword evidence="2" id="KW-0808">Transferase</keyword>
<keyword evidence="6" id="KW-0378">Hydrolase</keyword>
<name>A0A5B6UWL7_9ROSI</name>
<dbReference type="PROSITE" id="PS50994">
    <property type="entry name" value="INTEGRASE"/>
    <property type="match status" value="1"/>
</dbReference>
<keyword evidence="6" id="KW-0255">Endonuclease</keyword>
<organism evidence="13 14">
    <name type="scientific">Gossypium australe</name>
    <dbReference type="NCBI Taxonomy" id="47621"/>
    <lineage>
        <taxon>Eukaryota</taxon>
        <taxon>Viridiplantae</taxon>
        <taxon>Streptophyta</taxon>
        <taxon>Embryophyta</taxon>
        <taxon>Tracheophyta</taxon>
        <taxon>Spermatophyta</taxon>
        <taxon>Magnoliopsida</taxon>
        <taxon>eudicotyledons</taxon>
        <taxon>Gunneridae</taxon>
        <taxon>Pentapetalae</taxon>
        <taxon>rosids</taxon>
        <taxon>malvids</taxon>
        <taxon>Malvales</taxon>
        <taxon>Malvaceae</taxon>
        <taxon>Malvoideae</taxon>
        <taxon>Gossypium</taxon>
    </lineage>
</organism>
<keyword evidence="9" id="KW-0479">Metal-binding</keyword>
<evidence type="ECO:0000256" key="5">
    <source>
        <dbReference type="ARBA" id="ARBA00022750"/>
    </source>
</evidence>
<dbReference type="Gene3D" id="4.10.60.10">
    <property type="entry name" value="Zinc finger, CCHC-type"/>
    <property type="match status" value="1"/>
</dbReference>
<dbReference type="SUPFAM" id="SSF57756">
    <property type="entry name" value="Retrovirus zinc finger-like domains"/>
    <property type="match status" value="1"/>
</dbReference>
<evidence type="ECO:0000256" key="6">
    <source>
        <dbReference type="ARBA" id="ARBA00022759"/>
    </source>
</evidence>
<dbReference type="Pfam" id="PF24626">
    <property type="entry name" value="SH3_Tf2-1"/>
    <property type="match status" value="1"/>
</dbReference>
<keyword evidence="7" id="KW-0238">DNA-binding</keyword>
<dbReference type="GO" id="GO:0015074">
    <property type="term" value="P:DNA integration"/>
    <property type="evidence" value="ECO:0007669"/>
    <property type="project" value="InterPro"/>
</dbReference>